<dbReference type="SUPFAM" id="SSF51649">
    <property type="entry name" value="RuBisCo, C-terminal domain"/>
    <property type="match status" value="1"/>
</dbReference>
<dbReference type="RefSeq" id="WP_097536700.1">
    <property type="nucleotide sequence ID" value="NZ_LODW01000051.1"/>
</dbReference>
<name>A0ABX4JMV1_9HYPH</name>
<gene>
    <name evidence="2" type="ORF">CO674_25915</name>
</gene>
<organism evidence="2 3">
    <name type="scientific">Rhizobium hidalgonense</name>
    <dbReference type="NCBI Taxonomy" id="1538159"/>
    <lineage>
        <taxon>Bacteria</taxon>
        <taxon>Pseudomonadati</taxon>
        <taxon>Pseudomonadota</taxon>
        <taxon>Alphaproteobacteria</taxon>
        <taxon>Hyphomicrobiales</taxon>
        <taxon>Rhizobiaceae</taxon>
        <taxon>Rhizobium/Agrobacterium group</taxon>
        <taxon>Rhizobium</taxon>
    </lineage>
</organism>
<comment type="caution">
    <text evidence="2">The sequence shown here is derived from an EMBL/GenBank/DDBJ whole genome shotgun (WGS) entry which is preliminary data.</text>
</comment>
<keyword evidence="3" id="KW-1185">Reference proteome</keyword>
<evidence type="ECO:0000259" key="1">
    <source>
        <dbReference type="Pfam" id="PF00016"/>
    </source>
</evidence>
<reference evidence="2 3" key="1">
    <citation type="submission" date="2017-09" db="EMBL/GenBank/DDBJ databases">
        <title>Comparative genomics of rhizobia isolated from Phaseolus vulgaris in China.</title>
        <authorList>
            <person name="Tong W."/>
        </authorList>
    </citation>
    <scope>NUCLEOTIDE SEQUENCE [LARGE SCALE GENOMIC DNA]</scope>
    <source>
        <strain evidence="2 3">FH14</strain>
    </source>
</reference>
<dbReference type="InterPro" id="IPR000685">
    <property type="entry name" value="RuBisCO_lsu_C"/>
</dbReference>
<evidence type="ECO:0000313" key="3">
    <source>
        <dbReference type="Proteomes" id="UP000219914"/>
    </source>
</evidence>
<dbReference type="Gene3D" id="3.20.20.110">
    <property type="entry name" value="Ribulose bisphosphate carboxylase, large subunit, C-terminal domain"/>
    <property type="match status" value="1"/>
</dbReference>
<proteinExistence type="predicted"/>
<dbReference type="Pfam" id="PF00016">
    <property type="entry name" value="RuBisCO_large"/>
    <property type="match status" value="1"/>
</dbReference>
<accession>A0ABX4JMV1</accession>
<evidence type="ECO:0000313" key="2">
    <source>
        <dbReference type="EMBL" id="PDT20881.1"/>
    </source>
</evidence>
<sequence>MGQFSMEISGCAGSALSGNQQFKPRVGFKLDALEAIANDVLAAGFNVVELDTRFLPVNRAHLAQLREIAARIADKQWSGRSGRLSLNFTLPTPVLLEEIQAFCEQIPAPVVAKIDGGLNGIDSIQSVRRAKIIDQQGQPPIITCYPLLRNALSNYVPPDKVLDALILSGADVIYPGGRPDIGHMKRSLDSSVQNSFVQAVQRYRDLVQRQEAMPTIAGGIYAGQLHAYYELLGPDVGWVLGGGVTLHRDGPKAGAELCVDVARAAAELRQKAGRSWSANLSKRLVTRCSEAYLGTSQLSNSELTYFSPSENLNIARLAPFEVKK</sequence>
<dbReference type="Proteomes" id="UP000219914">
    <property type="component" value="Unassembled WGS sequence"/>
</dbReference>
<dbReference type="EMBL" id="NWSY01000022">
    <property type="protein sequence ID" value="PDT20881.1"/>
    <property type="molecule type" value="Genomic_DNA"/>
</dbReference>
<feature type="domain" description="Ribulose bisphosphate carboxylase large subunit C-terminal" evidence="1">
    <location>
        <begin position="182"/>
        <end position="258"/>
    </location>
</feature>
<dbReference type="InterPro" id="IPR036376">
    <property type="entry name" value="RuBisCO_lsu_C_sf"/>
</dbReference>
<protein>
    <recommendedName>
        <fullName evidence="1">Ribulose bisphosphate carboxylase large subunit C-terminal domain-containing protein</fullName>
    </recommendedName>
</protein>